<feature type="transmembrane region" description="Helical" evidence="6">
    <location>
        <begin position="32"/>
        <end position="51"/>
    </location>
</feature>
<evidence type="ECO:0000256" key="6">
    <source>
        <dbReference type="SAM" id="Phobius"/>
    </source>
</evidence>
<feature type="transmembrane region" description="Helical" evidence="6">
    <location>
        <begin position="190"/>
        <end position="212"/>
    </location>
</feature>
<dbReference type="GO" id="GO:0016020">
    <property type="term" value="C:membrane"/>
    <property type="evidence" value="ECO:0007669"/>
    <property type="project" value="UniProtKB-SubCell"/>
</dbReference>
<dbReference type="Pfam" id="PF00122">
    <property type="entry name" value="E1-E2_ATPase"/>
    <property type="match status" value="1"/>
</dbReference>
<dbReference type="PANTHER" id="PTHR46594:SF4">
    <property type="entry name" value="P-TYPE CATION-TRANSPORTING ATPASE"/>
    <property type="match status" value="1"/>
</dbReference>
<organism evidence="8 9">
    <name type="scientific">Didymosphaeria variabile</name>
    <dbReference type="NCBI Taxonomy" id="1932322"/>
    <lineage>
        <taxon>Eukaryota</taxon>
        <taxon>Fungi</taxon>
        <taxon>Dikarya</taxon>
        <taxon>Ascomycota</taxon>
        <taxon>Pezizomycotina</taxon>
        <taxon>Dothideomycetes</taxon>
        <taxon>Pleosporomycetidae</taxon>
        <taxon>Pleosporales</taxon>
        <taxon>Massarineae</taxon>
        <taxon>Didymosphaeriaceae</taxon>
        <taxon>Didymosphaeria</taxon>
    </lineage>
</organism>
<evidence type="ECO:0000256" key="1">
    <source>
        <dbReference type="ARBA" id="ARBA00004370"/>
    </source>
</evidence>
<sequence>MDSLIALSTSVAYVYSVISYTREVKGKPLETGSFFETSTLLVTLILLGRVISEFARSRATKSVSFRSLQVDEALLILPSSSPSDPKTCLIDSRLLQYGDQFKVVPESRIVTDGIVIHGGSEVDESMITGEALPVAKGRESPVHAGTVNGSGNLIVALKKLPHENSVSKIATLVESAGLTKPKAQAIADRVASWFVPAIILIALLVFTIWILVDK</sequence>
<dbReference type="Gene3D" id="2.70.150.10">
    <property type="entry name" value="Calcium-transporting ATPase, cytoplasmic transduction domain A"/>
    <property type="match status" value="1"/>
</dbReference>
<evidence type="ECO:0000256" key="5">
    <source>
        <dbReference type="ARBA" id="ARBA00023136"/>
    </source>
</evidence>
<evidence type="ECO:0000313" key="9">
    <source>
        <dbReference type="Proteomes" id="UP001140513"/>
    </source>
</evidence>
<dbReference type="GO" id="GO:0046872">
    <property type="term" value="F:metal ion binding"/>
    <property type="evidence" value="ECO:0007669"/>
    <property type="project" value="UniProtKB-KW"/>
</dbReference>
<evidence type="ECO:0000256" key="2">
    <source>
        <dbReference type="ARBA" id="ARBA00022692"/>
    </source>
</evidence>
<protein>
    <recommendedName>
        <fullName evidence="7">P-type ATPase A domain-containing protein</fullName>
    </recommendedName>
</protein>
<dbReference type="OrthoDB" id="3796877at2759"/>
<keyword evidence="5 6" id="KW-0472">Membrane</keyword>
<dbReference type="InterPro" id="IPR008250">
    <property type="entry name" value="ATPase_P-typ_transduc_dom_A_sf"/>
</dbReference>
<reference evidence="8" key="1">
    <citation type="submission" date="2022-10" db="EMBL/GenBank/DDBJ databases">
        <title>Tapping the CABI collections for fungal endophytes: first genome assemblies for Collariella, Neodidymelliopsis, Ascochyta clinopodiicola, Didymella pomorum, Didymosphaeria variabile, Neocosmospora piperis and Neocucurbitaria cava.</title>
        <authorList>
            <person name="Hill R."/>
        </authorList>
    </citation>
    <scope>NUCLEOTIDE SEQUENCE</scope>
    <source>
        <strain evidence="8">IMI 356815</strain>
    </source>
</reference>
<keyword evidence="2 6" id="KW-0812">Transmembrane</keyword>
<keyword evidence="3" id="KW-0479">Metal-binding</keyword>
<dbReference type="EMBL" id="JAPEUX010000001">
    <property type="protein sequence ID" value="KAJ4359733.1"/>
    <property type="molecule type" value="Genomic_DNA"/>
</dbReference>
<evidence type="ECO:0000313" key="8">
    <source>
        <dbReference type="EMBL" id="KAJ4359733.1"/>
    </source>
</evidence>
<dbReference type="GeneID" id="80903819"/>
<feature type="domain" description="P-type ATPase A" evidence="7">
    <location>
        <begin position="87"/>
        <end position="174"/>
    </location>
</feature>
<dbReference type="GO" id="GO:0030003">
    <property type="term" value="P:intracellular monoatomic cation homeostasis"/>
    <property type="evidence" value="ECO:0007669"/>
    <property type="project" value="UniProtKB-ARBA"/>
</dbReference>
<dbReference type="FunFam" id="2.70.150.10:FF:000002">
    <property type="entry name" value="Copper-transporting ATPase 1, putative"/>
    <property type="match status" value="1"/>
</dbReference>
<comment type="subcellular location">
    <subcellularLocation>
        <location evidence="1">Membrane</location>
    </subcellularLocation>
</comment>
<keyword evidence="9" id="KW-1185">Reference proteome</keyword>
<keyword evidence="4 6" id="KW-1133">Transmembrane helix</keyword>
<comment type="caution">
    <text evidence="8">The sequence shown here is derived from an EMBL/GenBank/DDBJ whole genome shotgun (WGS) entry which is preliminary data.</text>
</comment>
<dbReference type="RefSeq" id="XP_056075935.1">
    <property type="nucleotide sequence ID" value="XM_056209113.1"/>
</dbReference>
<evidence type="ECO:0000256" key="4">
    <source>
        <dbReference type="ARBA" id="ARBA00022989"/>
    </source>
</evidence>
<dbReference type="AlphaFoldDB" id="A0A9W9CES8"/>
<accession>A0A9W9CES8</accession>
<dbReference type="Proteomes" id="UP001140513">
    <property type="component" value="Unassembled WGS sequence"/>
</dbReference>
<name>A0A9W9CES8_9PLEO</name>
<gene>
    <name evidence="8" type="ORF">N0V89_000289</name>
</gene>
<dbReference type="PANTHER" id="PTHR46594">
    <property type="entry name" value="P-TYPE CATION-TRANSPORTING ATPASE"/>
    <property type="match status" value="1"/>
</dbReference>
<dbReference type="SUPFAM" id="SSF81653">
    <property type="entry name" value="Calcium ATPase, transduction domain A"/>
    <property type="match status" value="1"/>
</dbReference>
<evidence type="ECO:0000259" key="7">
    <source>
        <dbReference type="Pfam" id="PF00122"/>
    </source>
</evidence>
<evidence type="ECO:0000256" key="3">
    <source>
        <dbReference type="ARBA" id="ARBA00022723"/>
    </source>
</evidence>
<dbReference type="InterPro" id="IPR059000">
    <property type="entry name" value="ATPase_P-type_domA"/>
</dbReference>
<proteinExistence type="predicted"/>